<protein>
    <submittedName>
        <fullName evidence="3">Rhodanese-related sulfurtransferase</fullName>
    </submittedName>
</protein>
<dbReference type="Pfam" id="PF00581">
    <property type="entry name" value="Rhodanese"/>
    <property type="match status" value="1"/>
</dbReference>
<feature type="chain" id="PRO_5012696113" evidence="1">
    <location>
        <begin position="19"/>
        <end position="124"/>
    </location>
</feature>
<feature type="signal peptide" evidence="1">
    <location>
        <begin position="1"/>
        <end position="18"/>
    </location>
</feature>
<dbReference type="CDD" id="cd00158">
    <property type="entry name" value="RHOD"/>
    <property type="match status" value="1"/>
</dbReference>
<feature type="domain" description="Rhodanese" evidence="2">
    <location>
        <begin position="32"/>
        <end position="121"/>
    </location>
</feature>
<accession>A0A285NBR6</accession>
<evidence type="ECO:0000313" key="3">
    <source>
        <dbReference type="EMBL" id="SNZ06363.1"/>
    </source>
</evidence>
<dbReference type="InterPro" id="IPR036873">
    <property type="entry name" value="Rhodanese-like_dom_sf"/>
</dbReference>
<evidence type="ECO:0000256" key="1">
    <source>
        <dbReference type="SAM" id="SignalP"/>
    </source>
</evidence>
<keyword evidence="4" id="KW-1185">Reference proteome</keyword>
<reference evidence="4" key="1">
    <citation type="submission" date="2017-09" db="EMBL/GenBank/DDBJ databases">
        <authorList>
            <person name="Varghese N."/>
            <person name="Submissions S."/>
        </authorList>
    </citation>
    <scope>NUCLEOTIDE SEQUENCE [LARGE SCALE GENOMIC DNA]</scope>
    <source>
        <strain evidence="4">DSM 15103</strain>
    </source>
</reference>
<sequence length="124" mass="14362">MKKFLVVFLVLFTGKVLAYTDVSAEEFKRLMKDKNVVILDVRTPQEYDKDGHIKGANLIPVQVFRYIYLPGLRDKKVLVYCRSGNRSVTASRILEQMGVKNVYNLKGGILEWKSKNFPVEYGWK</sequence>
<dbReference type="PROSITE" id="PS50206">
    <property type="entry name" value="RHODANESE_3"/>
    <property type="match status" value="1"/>
</dbReference>
<dbReference type="EMBL" id="OBEI01000002">
    <property type="protein sequence ID" value="SNZ06363.1"/>
    <property type="molecule type" value="Genomic_DNA"/>
</dbReference>
<gene>
    <name evidence="3" type="ORF">SAMN06265182_0651</name>
</gene>
<proteinExistence type="predicted"/>
<dbReference type="OrthoDB" id="9800872at2"/>
<dbReference type="GO" id="GO:0016740">
    <property type="term" value="F:transferase activity"/>
    <property type="evidence" value="ECO:0007669"/>
    <property type="project" value="UniProtKB-KW"/>
</dbReference>
<dbReference type="RefSeq" id="WP_096999837.1">
    <property type="nucleotide sequence ID" value="NZ_OBEI01000002.1"/>
</dbReference>
<dbReference type="SMART" id="SM00450">
    <property type="entry name" value="RHOD"/>
    <property type="match status" value="1"/>
</dbReference>
<keyword evidence="3" id="KW-0808">Transferase</keyword>
<evidence type="ECO:0000313" key="4">
    <source>
        <dbReference type="Proteomes" id="UP000219036"/>
    </source>
</evidence>
<dbReference type="InterPro" id="IPR050229">
    <property type="entry name" value="GlpE_sulfurtransferase"/>
</dbReference>
<dbReference type="InterPro" id="IPR001763">
    <property type="entry name" value="Rhodanese-like_dom"/>
</dbReference>
<name>A0A285NBR6_9AQUI</name>
<dbReference type="PANTHER" id="PTHR43031:SF1">
    <property type="entry name" value="PYRIDINE NUCLEOTIDE-DISULPHIDE OXIDOREDUCTASE"/>
    <property type="match status" value="1"/>
</dbReference>
<dbReference type="AlphaFoldDB" id="A0A285NBR6"/>
<evidence type="ECO:0000259" key="2">
    <source>
        <dbReference type="PROSITE" id="PS50206"/>
    </source>
</evidence>
<dbReference type="Gene3D" id="3.40.250.10">
    <property type="entry name" value="Rhodanese-like domain"/>
    <property type="match status" value="1"/>
</dbReference>
<keyword evidence="1" id="KW-0732">Signal</keyword>
<dbReference type="SUPFAM" id="SSF52821">
    <property type="entry name" value="Rhodanese/Cell cycle control phosphatase"/>
    <property type="match status" value="1"/>
</dbReference>
<dbReference type="Proteomes" id="UP000219036">
    <property type="component" value="Unassembled WGS sequence"/>
</dbReference>
<dbReference type="PANTHER" id="PTHR43031">
    <property type="entry name" value="FAD-DEPENDENT OXIDOREDUCTASE"/>
    <property type="match status" value="1"/>
</dbReference>
<organism evidence="3 4">
    <name type="scientific">Persephonella hydrogeniphila</name>
    <dbReference type="NCBI Taxonomy" id="198703"/>
    <lineage>
        <taxon>Bacteria</taxon>
        <taxon>Pseudomonadati</taxon>
        <taxon>Aquificota</taxon>
        <taxon>Aquificia</taxon>
        <taxon>Aquificales</taxon>
        <taxon>Hydrogenothermaceae</taxon>
        <taxon>Persephonella</taxon>
    </lineage>
</organism>